<evidence type="ECO:0000313" key="3">
    <source>
        <dbReference type="Proteomes" id="UP000027135"/>
    </source>
</evidence>
<evidence type="ECO:0000256" key="1">
    <source>
        <dbReference type="SAM" id="SignalP"/>
    </source>
</evidence>
<sequence>MIWKFWQVTLHFKFLPLGLDTAHQPIFVTVCCSIHDRCSLDTVIASKLTHPIVMQDGSIRGHIKRPMTWNKLPDEVIACLNHELRPTQILGALFMWMQLASPTSLA</sequence>
<feature type="chain" id="PRO_5001644370" evidence="1">
    <location>
        <begin position="23"/>
        <end position="106"/>
    </location>
</feature>
<proteinExistence type="predicted"/>
<dbReference type="Proteomes" id="UP000027135">
    <property type="component" value="Unassembled WGS sequence"/>
</dbReference>
<keyword evidence="3" id="KW-1185">Reference proteome</keyword>
<accession>A0A067QTE9</accession>
<protein>
    <submittedName>
        <fullName evidence="2">Uncharacterized protein</fullName>
    </submittedName>
</protein>
<reference evidence="2 3" key="1">
    <citation type="journal article" date="2014" name="Nat. Commun.">
        <title>Molecular traces of alternative social organization in a termite genome.</title>
        <authorList>
            <person name="Terrapon N."/>
            <person name="Li C."/>
            <person name="Robertson H.M."/>
            <person name="Ji L."/>
            <person name="Meng X."/>
            <person name="Booth W."/>
            <person name="Chen Z."/>
            <person name="Childers C.P."/>
            <person name="Glastad K.M."/>
            <person name="Gokhale K."/>
            <person name="Gowin J."/>
            <person name="Gronenberg W."/>
            <person name="Hermansen R.A."/>
            <person name="Hu H."/>
            <person name="Hunt B.G."/>
            <person name="Huylmans A.K."/>
            <person name="Khalil S.M."/>
            <person name="Mitchell R.D."/>
            <person name="Munoz-Torres M.C."/>
            <person name="Mustard J.A."/>
            <person name="Pan H."/>
            <person name="Reese J.T."/>
            <person name="Scharf M.E."/>
            <person name="Sun F."/>
            <person name="Vogel H."/>
            <person name="Xiao J."/>
            <person name="Yang W."/>
            <person name="Yang Z."/>
            <person name="Yang Z."/>
            <person name="Zhou J."/>
            <person name="Zhu J."/>
            <person name="Brent C.S."/>
            <person name="Elsik C.G."/>
            <person name="Goodisman M.A."/>
            <person name="Liberles D.A."/>
            <person name="Roe R.M."/>
            <person name="Vargo E.L."/>
            <person name="Vilcinskas A."/>
            <person name="Wang J."/>
            <person name="Bornberg-Bauer E."/>
            <person name="Korb J."/>
            <person name="Zhang G."/>
            <person name="Liebig J."/>
        </authorList>
    </citation>
    <scope>NUCLEOTIDE SEQUENCE [LARGE SCALE GENOMIC DNA]</scope>
    <source>
        <tissue evidence="2">Whole organism</tissue>
    </source>
</reference>
<keyword evidence="1" id="KW-0732">Signal</keyword>
<gene>
    <name evidence="2" type="ORF">L798_13217</name>
</gene>
<dbReference type="InParanoid" id="A0A067QTE9"/>
<feature type="signal peptide" evidence="1">
    <location>
        <begin position="1"/>
        <end position="22"/>
    </location>
</feature>
<name>A0A067QTE9_ZOONE</name>
<dbReference type="AlphaFoldDB" id="A0A067QTE9"/>
<dbReference type="EMBL" id="KK852980">
    <property type="protein sequence ID" value="KDR13009.1"/>
    <property type="molecule type" value="Genomic_DNA"/>
</dbReference>
<evidence type="ECO:0000313" key="2">
    <source>
        <dbReference type="EMBL" id="KDR13009.1"/>
    </source>
</evidence>
<organism evidence="2 3">
    <name type="scientific">Zootermopsis nevadensis</name>
    <name type="common">Dampwood termite</name>
    <dbReference type="NCBI Taxonomy" id="136037"/>
    <lineage>
        <taxon>Eukaryota</taxon>
        <taxon>Metazoa</taxon>
        <taxon>Ecdysozoa</taxon>
        <taxon>Arthropoda</taxon>
        <taxon>Hexapoda</taxon>
        <taxon>Insecta</taxon>
        <taxon>Pterygota</taxon>
        <taxon>Neoptera</taxon>
        <taxon>Polyneoptera</taxon>
        <taxon>Dictyoptera</taxon>
        <taxon>Blattodea</taxon>
        <taxon>Blattoidea</taxon>
        <taxon>Termitoidae</taxon>
        <taxon>Termopsidae</taxon>
        <taxon>Zootermopsis</taxon>
    </lineage>
</organism>